<evidence type="ECO:0000313" key="3">
    <source>
        <dbReference type="EMBL" id="GAA4423739.1"/>
    </source>
</evidence>
<keyword evidence="2" id="KW-0732">Signal</keyword>
<dbReference type="RefSeq" id="WP_345063150.1">
    <property type="nucleotide sequence ID" value="NZ_BAABEX010000010.1"/>
</dbReference>
<proteinExistence type="predicted"/>
<feature type="chain" id="PRO_5046694119" description="DUF4124 domain-containing protein" evidence="2">
    <location>
        <begin position="29"/>
        <end position="205"/>
    </location>
</feature>
<feature type="compositionally biased region" description="Basic and acidic residues" evidence="1">
    <location>
        <begin position="158"/>
        <end position="167"/>
    </location>
</feature>
<organism evidence="3 4">
    <name type="scientific">Acidovorax lacteus</name>
    <dbReference type="NCBI Taxonomy" id="1924988"/>
    <lineage>
        <taxon>Bacteria</taxon>
        <taxon>Pseudomonadati</taxon>
        <taxon>Pseudomonadota</taxon>
        <taxon>Betaproteobacteria</taxon>
        <taxon>Burkholderiales</taxon>
        <taxon>Comamonadaceae</taxon>
        <taxon>Acidovorax</taxon>
    </lineage>
</organism>
<dbReference type="Proteomes" id="UP001501788">
    <property type="component" value="Unassembled WGS sequence"/>
</dbReference>
<dbReference type="EMBL" id="BAABEX010000010">
    <property type="protein sequence ID" value="GAA4423739.1"/>
    <property type="molecule type" value="Genomic_DNA"/>
</dbReference>
<gene>
    <name evidence="3" type="ORF">GCM10023090_16320</name>
</gene>
<sequence length="205" mass="23208">MTPLPSRALCAALAIASLGLLPWAAVQAQTQYTCRDNDGNRYVMSRPCPPGLTTTGAAIAPLPDTSRRYEPQVRPPLDVPEHHRYMSGRCRAVDESLRTASQRNTPPDVVAQLRREYQQNCREEESQALSRISRERREAAQQQRESARQEQQAQQLTREQEARRAEQCAESRRILAAKKARTDLTPGEQADLRRFEDNVAARCKL</sequence>
<evidence type="ECO:0000256" key="1">
    <source>
        <dbReference type="SAM" id="MobiDB-lite"/>
    </source>
</evidence>
<name>A0ABP8L8I9_9BURK</name>
<accession>A0ABP8L8I9</accession>
<keyword evidence="4" id="KW-1185">Reference proteome</keyword>
<feature type="signal peptide" evidence="2">
    <location>
        <begin position="1"/>
        <end position="28"/>
    </location>
</feature>
<evidence type="ECO:0000313" key="4">
    <source>
        <dbReference type="Proteomes" id="UP001501788"/>
    </source>
</evidence>
<evidence type="ECO:0000256" key="2">
    <source>
        <dbReference type="SAM" id="SignalP"/>
    </source>
</evidence>
<reference evidence="4" key="1">
    <citation type="journal article" date="2019" name="Int. J. Syst. Evol. Microbiol.">
        <title>The Global Catalogue of Microorganisms (GCM) 10K type strain sequencing project: providing services to taxonomists for standard genome sequencing and annotation.</title>
        <authorList>
            <consortium name="The Broad Institute Genomics Platform"/>
            <consortium name="The Broad Institute Genome Sequencing Center for Infectious Disease"/>
            <person name="Wu L."/>
            <person name="Ma J."/>
        </authorList>
    </citation>
    <scope>NUCLEOTIDE SEQUENCE [LARGE SCALE GENOMIC DNA]</scope>
    <source>
        <strain evidence="4">JCM 31890</strain>
    </source>
</reference>
<feature type="compositionally biased region" description="Low complexity" evidence="1">
    <location>
        <begin position="140"/>
        <end position="157"/>
    </location>
</feature>
<feature type="region of interest" description="Disordered" evidence="1">
    <location>
        <begin position="122"/>
        <end position="167"/>
    </location>
</feature>
<protein>
    <recommendedName>
        <fullName evidence="5">DUF4124 domain-containing protein</fullName>
    </recommendedName>
</protein>
<evidence type="ECO:0008006" key="5">
    <source>
        <dbReference type="Google" id="ProtNLM"/>
    </source>
</evidence>
<comment type="caution">
    <text evidence="3">The sequence shown here is derived from an EMBL/GenBank/DDBJ whole genome shotgun (WGS) entry which is preliminary data.</text>
</comment>